<dbReference type="Gene3D" id="2.60.120.10">
    <property type="entry name" value="Jelly Rolls"/>
    <property type="match status" value="1"/>
</dbReference>
<proteinExistence type="predicted"/>
<dbReference type="InterPro" id="IPR014710">
    <property type="entry name" value="RmlC-like_jellyroll"/>
</dbReference>
<protein>
    <recommendedName>
        <fullName evidence="1">Cupin type-2 domain-containing protein</fullName>
    </recommendedName>
</protein>
<dbReference type="OrthoDB" id="1423961at2"/>
<dbReference type="AlphaFoldDB" id="A0A1P9X2T6"/>
<dbReference type="InterPro" id="IPR053146">
    <property type="entry name" value="QDO-like"/>
</dbReference>
<reference evidence="2 3" key="1">
    <citation type="submission" date="2016-01" db="EMBL/GenBank/DDBJ databases">
        <authorList>
            <person name="Oliw E.H."/>
        </authorList>
    </citation>
    <scope>NUCLEOTIDE SEQUENCE [LARGE SCALE GENOMIC DNA]</scope>
    <source>
        <strain evidence="2 3">DY10</strain>
    </source>
</reference>
<evidence type="ECO:0000313" key="2">
    <source>
        <dbReference type="EMBL" id="AQG81921.1"/>
    </source>
</evidence>
<gene>
    <name evidence="2" type="ORF">AWR27_23065</name>
</gene>
<dbReference type="PANTHER" id="PTHR36440:SF1">
    <property type="entry name" value="PUTATIVE (AFU_ORTHOLOGUE AFUA_8G07350)-RELATED"/>
    <property type="match status" value="1"/>
</dbReference>
<dbReference type="InterPro" id="IPR013096">
    <property type="entry name" value="Cupin_2"/>
</dbReference>
<name>A0A1P9X2T6_9BACT</name>
<organism evidence="2 3">
    <name type="scientific">Spirosoma montaniterrae</name>
    <dbReference type="NCBI Taxonomy" id="1178516"/>
    <lineage>
        <taxon>Bacteria</taxon>
        <taxon>Pseudomonadati</taxon>
        <taxon>Bacteroidota</taxon>
        <taxon>Cytophagia</taxon>
        <taxon>Cytophagales</taxon>
        <taxon>Cytophagaceae</taxon>
        <taxon>Spirosoma</taxon>
    </lineage>
</organism>
<evidence type="ECO:0000313" key="3">
    <source>
        <dbReference type="Proteomes" id="UP000187941"/>
    </source>
</evidence>
<keyword evidence="3" id="KW-1185">Reference proteome</keyword>
<evidence type="ECO:0000259" key="1">
    <source>
        <dbReference type="Pfam" id="PF07883"/>
    </source>
</evidence>
<dbReference type="Pfam" id="PF07883">
    <property type="entry name" value="Cupin_2"/>
    <property type="match status" value="1"/>
</dbReference>
<sequence>MKRNEFLLSALLAGPAISQKPTLVSPDVPRKKLAPFYVPPHSEPLMPGEEGISLRLKVRTRDTDNQFGSVEFAIAPKTIGPIPHVHENLDEIMFVHEGEMHVMVGNEVTIVKAGGYHMRPHGIIHCFWNASDQPARFTDLFFNQNFDDFFEELFYKLMPRWREQGIGRGSSEAVRQRADLNKRFGLTQFPEKRQAIIDQYGLRG</sequence>
<dbReference type="EMBL" id="CP014263">
    <property type="protein sequence ID" value="AQG81921.1"/>
    <property type="molecule type" value="Genomic_DNA"/>
</dbReference>
<dbReference type="Proteomes" id="UP000187941">
    <property type="component" value="Chromosome"/>
</dbReference>
<accession>A0A1P9X2T6</accession>
<dbReference type="InterPro" id="IPR011051">
    <property type="entry name" value="RmlC_Cupin_sf"/>
</dbReference>
<dbReference type="PANTHER" id="PTHR36440">
    <property type="entry name" value="PUTATIVE (AFU_ORTHOLOGUE AFUA_8G07350)-RELATED"/>
    <property type="match status" value="1"/>
</dbReference>
<dbReference type="SUPFAM" id="SSF51182">
    <property type="entry name" value="RmlC-like cupins"/>
    <property type="match status" value="1"/>
</dbReference>
<feature type="domain" description="Cupin type-2" evidence="1">
    <location>
        <begin position="72"/>
        <end position="140"/>
    </location>
</feature>
<dbReference type="RefSeq" id="WP_077133400.1">
    <property type="nucleotide sequence ID" value="NZ_CP014263.1"/>
</dbReference>
<dbReference type="STRING" id="1178516.AWR27_23065"/>
<dbReference type="KEGG" id="smon:AWR27_23065"/>